<comment type="caution">
    <text evidence="18">The sequence shown here is derived from an EMBL/GenBank/DDBJ whole genome shotgun (WGS) entry which is preliminary data.</text>
</comment>
<dbReference type="Pfam" id="PF00732">
    <property type="entry name" value="GMC_oxred_N"/>
    <property type="match status" value="1"/>
</dbReference>
<evidence type="ECO:0000313" key="19">
    <source>
        <dbReference type="Proteomes" id="UP001418222"/>
    </source>
</evidence>
<comment type="subcellular location">
    <subcellularLocation>
        <location evidence="3 12">Membrane</location>
    </subcellularLocation>
</comment>
<keyword evidence="19" id="KW-1185">Reference proteome</keyword>
<feature type="region of interest" description="Disordered" evidence="15">
    <location>
        <begin position="1"/>
        <end position="26"/>
    </location>
</feature>
<dbReference type="InterPro" id="IPR036188">
    <property type="entry name" value="FAD/NAD-bd_sf"/>
</dbReference>
<evidence type="ECO:0000256" key="11">
    <source>
        <dbReference type="ARBA" id="ARBA00023136"/>
    </source>
</evidence>
<dbReference type="InterPro" id="IPR012400">
    <property type="entry name" value="Long_Oxdase"/>
</dbReference>
<evidence type="ECO:0000256" key="14">
    <source>
        <dbReference type="PIRSR" id="PIRSR028937-2"/>
    </source>
</evidence>
<dbReference type="EC" id="1.1.3.20" evidence="5 12"/>
<keyword evidence="6" id="KW-0285">Flavoprotein</keyword>
<evidence type="ECO:0000256" key="2">
    <source>
        <dbReference type="ARBA" id="ARBA00003842"/>
    </source>
</evidence>
<dbReference type="AlphaFoldDB" id="A0AAP0BCU3"/>
<evidence type="ECO:0000256" key="1">
    <source>
        <dbReference type="ARBA" id="ARBA00000920"/>
    </source>
</evidence>
<feature type="active site" description="Proton acceptor" evidence="13">
    <location>
        <position position="671"/>
    </location>
</feature>
<keyword evidence="9" id="KW-1133">Transmembrane helix</keyword>
<dbReference type="PANTHER" id="PTHR46056:SF4">
    <property type="entry name" value="LONG-CHAIN-ALCOHOL OXIDASE FAO4A"/>
    <property type="match status" value="1"/>
</dbReference>
<sequence length="739" mass="79785">MAADATLPRPTPAKQGRKPSLSEEAPAHRNFLSKGQMESLAAICDTFLPSMDPPSNSGDVADAADVACFYHTSASMAGIPERVGGLVSGGLKHPQMPAMRIALLLLSTWYGTLLLCGRRCLSARFPFVRRFAALEQDKREEIVFSWALSSFHQLRLMHVCLKCLTMRFYFAQVNEKKQNASWKAIGYCGPDPLHVDQRQNVGDRRDAVLDSAFLHMNNSPDILAEKLHHSGFPWPTSSPTTRLTLHCDAVIIGSGSGGSVVAGILAAAGHKVLLIEKGHFYSPSELSLLEGPSSSAMYEGNGLIATDEGTVLVLAGATVGGGSTINWSAAIPTPETVRREWSHERRLELFGSAAYDRALDAVCRRMKVQSQVEEEGFNSSVLRRGCSAAGYDVAYAPCNAPPDHYCGWCHLGCRSEKKQSTLVTWLADLARSGNGLILPDCRAVEVLKVPGKTRPIAAGIIAEFAGGLQFTIKSKVTVVACGALNTPRLLKKSGLRNKHIGKNLHLHPTVMAWGYFPITGGWPEKSKRSYEGGILTSMSLAAGSDVILQTPALHPGMYAALVPWVSAADFRRRMLRFARTAHVFALVRDRGSGTVDYPGTVRHWLAAEDERRLKVGLEAAVRIMAAAGAEEVGTQWLGGDSGKGRKGVERVLEGVRRRRIGDLTTPMCSAHQMGSCRMGATTEDGAVGPDGEVWEVEGLFVADTSVFPTSIGVNPMVTVQAMAYTIAQGIDGVLRRKKN</sequence>
<proteinExistence type="inferred from homology"/>
<evidence type="ECO:0000313" key="18">
    <source>
        <dbReference type="EMBL" id="KAK8934767.1"/>
    </source>
</evidence>
<evidence type="ECO:0000256" key="6">
    <source>
        <dbReference type="ARBA" id="ARBA00022630"/>
    </source>
</evidence>
<name>A0AAP0BCU3_9ASPA</name>
<evidence type="ECO:0000256" key="5">
    <source>
        <dbReference type="ARBA" id="ARBA00013125"/>
    </source>
</evidence>
<dbReference type="EMBL" id="JBBWWQ010000012">
    <property type="protein sequence ID" value="KAK8934767.1"/>
    <property type="molecule type" value="Genomic_DNA"/>
</dbReference>
<evidence type="ECO:0000256" key="8">
    <source>
        <dbReference type="ARBA" id="ARBA00022827"/>
    </source>
</evidence>
<feature type="binding site" evidence="14">
    <location>
        <begin position="247"/>
        <end position="262"/>
    </location>
    <ligand>
        <name>FAD</name>
        <dbReference type="ChEBI" id="CHEBI:57692"/>
    </ligand>
</feature>
<dbReference type="InterPro" id="IPR007867">
    <property type="entry name" value="GMC_OxRtase_C"/>
</dbReference>
<reference evidence="18 19" key="1">
    <citation type="journal article" date="2022" name="Nat. Plants">
        <title>Genomes of leafy and leafless Platanthera orchids illuminate the evolution of mycoheterotrophy.</title>
        <authorList>
            <person name="Li M.H."/>
            <person name="Liu K.W."/>
            <person name="Li Z."/>
            <person name="Lu H.C."/>
            <person name="Ye Q.L."/>
            <person name="Zhang D."/>
            <person name="Wang J.Y."/>
            <person name="Li Y.F."/>
            <person name="Zhong Z.M."/>
            <person name="Liu X."/>
            <person name="Yu X."/>
            <person name="Liu D.K."/>
            <person name="Tu X.D."/>
            <person name="Liu B."/>
            <person name="Hao Y."/>
            <person name="Liao X.Y."/>
            <person name="Jiang Y.T."/>
            <person name="Sun W.H."/>
            <person name="Chen J."/>
            <person name="Chen Y.Q."/>
            <person name="Ai Y."/>
            <person name="Zhai J.W."/>
            <person name="Wu S.S."/>
            <person name="Zhou Z."/>
            <person name="Hsiao Y.Y."/>
            <person name="Wu W.L."/>
            <person name="Chen Y.Y."/>
            <person name="Lin Y.F."/>
            <person name="Hsu J.L."/>
            <person name="Li C.Y."/>
            <person name="Wang Z.W."/>
            <person name="Zhao X."/>
            <person name="Zhong W.Y."/>
            <person name="Ma X.K."/>
            <person name="Ma L."/>
            <person name="Huang J."/>
            <person name="Chen G.Z."/>
            <person name="Huang M.Z."/>
            <person name="Huang L."/>
            <person name="Peng D.H."/>
            <person name="Luo Y.B."/>
            <person name="Zou S.Q."/>
            <person name="Chen S.P."/>
            <person name="Lan S."/>
            <person name="Tsai W.C."/>
            <person name="Van de Peer Y."/>
            <person name="Liu Z.J."/>
        </authorList>
    </citation>
    <scope>NUCLEOTIDE SEQUENCE [LARGE SCALE GENOMIC DNA]</scope>
    <source>
        <strain evidence="18">Lor287</strain>
    </source>
</reference>
<dbReference type="InterPro" id="IPR000172">
    <property type="entry name" value="GMC_OxRdtase_N"/>
</dbReference>
<evidence type="ECO:0000256" key="13">
    <source>
        <dbReference type="PIRSR" id="PIRSR028937-1"/>
    </source>
</evidence>
<dbReference type="GO" id="GO:0046577">
    <property type="term" value="F:long-chain-alcohol oxidase activity"/>
    <property type="evidence" value="ECO:0007669"/>
    <property type="project" value="UniProtKB-EC"/>
</dbReference>
<evidence type="ECO:0000256" key="9">
    <source>
        <dbReference type="ARBA" id="ARBA00022989"/>
    </source>
</evidence>
<evidence type="ECO:0000256" key="7">
    <source>
        <dbReference type="ARBA" id="ARBA00022692"/>
    </source>
</evidence>
<keyword evidence="11 12" id="KW-0472">Membrane</keyword>
<feature type="domain" description="Glucose-methanol-choline oxidoreductase N-terminal" evidence="16">
    <location>
        <begin position="296"/>
        <end position="508"/>
    </location>
</feature>
<dbReference type="SUPFAM" id="SSF51905">
    <property type="entry name" value="FAD/NAD(P)-binding domain"/>
    <property type="match status" value="1"/>
</dbReference>
<dbReference type="Proteomes" id="UP001418222">
    <property type="component" value="Unassembled WGS sequence"/>
</dbReference>
<dbReference type="Pfam" id="PF05199">
    <property type="entry name" value="GMC_oxred_C"/>
    <property type="match status" value="1"/>
</dbReference>
<dbReference type="GO" id="GO:0016020">
    <property type="term" value="C:membrane"/>
    <property type="evidence" value="ECO:0007669"/>
    <property type="project" value="UniProtKB-SubCell"/>
</dbReference>
<comment type="similarity">
    <text evidence="4 12">Belongs to the GMC oxidoreductase family.</text>
</comment>
<evidence type="ECO:0000256" key="12">
    <source>
        <dbReference type="PIRNR" id="PIRNR028937"/>
    </source>
</evidence>
<evidence type="ECO:0000256" key="15">
    <source>
        <dbReference type="SAM" id="MobiDB-lite"/>
    </source>
</evidence>
<organism evidence="18 19">
    <name type="scientific">Platanthera zijinensis</name>
    <dbReference type="NCBI Taxonomy" id="2320716"/>
    <lineage>
        <taxon>Eukaryota</taxon>
        <taxon>Viridiplantae</taxon>
        <taxon>Streptophyta</taxon>
        <taxon>Embryophyta</taxon>
        <taxon>Tracheophyta</taxon>
        <taxon>Spermatophyta</taxon>
        <taxon>Magnoliopsida</taxon>
        <taxon>Liliopsida</taxon>
        <taxon>Asparagales</taxon>
        <taxon>Orchidaceae</taxon>
        <taxon>Orchidoideae</taxon>
        <taxon>Orchideae</taxon>
        <taxon>Orchidinae</taxon>
        <taxon>Platanthera</taxon>
    </lineage>
</organism>
<evidence type="ECO:0000259" key="17">
    <source>
        <dbReference type="Pfam" id="PF05199"/>
    </source>
</evidence>
<feature type="domain" description="Glucose-methanol-choline oxidoreductase C-terminal" evidence="17">
    <location>
        <begin position="606"/>
        <end position="723"/>
    </location>
</feature>
<gene>
    <name evidence="18" type="primary">FAO4A</name>
    <name evidence="18" type="ORF">KSP39_PZI014983</name>
</gene>
<keyword evidence="10 12" id="KW-0560">Oxidoreductase</keyword>
<accession>A0AAP0BCU3</accession>
<evidence type="ECO:0000259" key="16">
    <source>
        <dbReference type="Pfam" id="PF00732"/>
    </source>
</evidence>
<keyword evidence="7" id="KW-0812">Transmembrane</keyword>
<keyword evidence="8 14" id="KW-0274">FAD</keyword>
<comment type="function">
    <text evidence="2 12">Long-chain fatty alcohol oxidase involved in the omega-oxidation pathway of lipid degradation.</text>
</comment>
<dbReference type="PANTHER" id="PTHR46056">
    <property type="entry name" value="LONG-CHAIN-ALCOHOL OXIDASE"/>
    <property type="match status" value="1"/>
</dbReference>
<dbReference type="GO" id="GO:0050660">
    <property type="term" value="F:flavin adenine dinucleotide binding"/>
    <property type="evidence" value="ECO:0007669"/>
    <property type="project" value="InterPro"/>
</dbReference>
<dbReference type="Gene3D" id="3.50.50.60">
    <property type="entry name" value="FAD/NAD(P)-binding domain"/>
    <property type="match status" value="2"/>
</dbReference>
<evidence type="ECO:0000256" key="3">
    <source>
        <dbReference type="ARBA" id="ARBA00004370"/>
    </source>
</evidence>
<evidence type="ECO:0000256" key="10">
    <source>
        <dbReference type="ARBA" id="ARBA00023002"/>
    </source>
</evidence>
<dbReference type="PIRSF" id="PIRSF028937">
    <property type="entry name" value="Lg_Ch_AO"/>
    <property type="match status" value="1"/>
</dbReference>
<comment type="catalytic activity">
    <reaction evidence="1 12">
        <text>a long-chain primary fatty alcohol + O2 = a long-chain fatty aldehyde + H2O2</text>
        <dbReference type="Rhea" id="RHEA:22756"/>
        <dbReference type="ChEBI" id="CHEBI:15379"/>
        <dbReference type="ChEBI" id="CHEBI:16240"/>
        <dbReference type="ChEBI" id="CHEBI:17176"/>
        <dbReference type="ChEBI" id="CHEBI:77396"/>
        <dbReference type="EC" id="1.1.3.20"/>
    </reaction>
</comment>
<protein>
    <recommendedName>
        <fullName evidence="5 12">Long-chain-alcohol oxidase</fullName>
        <ecNumber evidence="5 12">1.1.3.20</ecNumber>
    </recommendedName>
</protein>
<evidence type="ECO:0000256" key="4">
    <source>
        <dbReference type="ARBA" id="ARBA00010790"/>
    </source>
</evidence>